<gene>
    <name evidence="6" type="ORF">DFQ02_104140</name>
</gene>
<dbReference type="OrthoDB" id="4858698at2"/>
<evidence type="ECO:0000256" key="2">
    <source>
        <dbReference type="ARBA" id="ARBA00022692"/>
    </source>
</evidence>
<feature type="transmembrane region" description="Helical" evidence="5">
    <location>
        <begin position="280"/>
        <end position="303"/>
    </location>
</feature>
<proteinExistence type="predicted"/>
<dbReference type="InterPro" id="IPR001046">
    <property type="entry name" value="NRAMP_fam"/>
</dbReference>
<keyword evidence="3 5" id="KW-1133">Transmembrane helix</keyword>
<comment type="subcellular location">
    <subcellularLocation>
        <location evidence="1">Membrane</location>
        <topology evidence="1">Multi-pass membrane protein</topology>
    </subcellularLocation>
</comment>
<dbReference type="Pfam" id="PF01566">
    <property type="entry name" value="Nramp"/>
    <property type="match status" value="1"/>
</dbReference>
<dbReference type="PANTHER" id="PTHR11706">
    <property type="entry name" value="SOLUTE CARRIER PROTEIN FAMILY 11 MEMBER"/>
    <property type="match status" value="1"/>
</dbReference>
<feature type="transmembrane region" description="Helical" evidence="5">
    <location>
        <begin position="231"/>
        <end position="252"/>
    </location>
</feature>
<accession>A0A3D9HFT6</accession>
<dbReference type="GO" id="GO:0005886">
    <property type="term" value="C:plasma membrane"/>
    <property type="evidence" value="ECO:0007669"/>
    <property type="project" value="TreeGrafter"/>
</dbReference>
<evidence type="ECO:0000256" key="1">
    <source>
        <dbReference type="ARBA" id="ARBA00004141"/>
    </source>
</evidence>
<dbReference type="RefSeq" id="WP_116523950.1">
    <property type="nucleotide sequence ID" value="NZ_QRDX01000004.1"/>
</dbReference>
<dbReference type="NCBIfam" id="NF037982">
    <property type="entry name" value="Nramp_1"/>
    <property type="match status" value="1"/>
</dbReference>
<dbReference type="EMBL" id="QRDX01000004">
    <property type="protein sequence ID" value="RED48295.1"/>
    <property type="molecule type" value="Genomic_DNA"/>
</dbReference>
<evidence type="ECO:0000256" key="4">
    <source>
        <dbReference type="ARBA" id="ARBA00023136"/>
    </source>
</evidence>
<feature type="transmembrane region" description="Helical" evidence="5">
    <location>
        <begin position="37"/>
        <end position="56"/>
    </location>
</feature>
<feature type="transmembrane region" description="Helical" evidence="5">
    <location>
        <begin position="324"/>
        <end position="342"/>
    </location>
</feature>
<organism evidence="6 7">
    <name type="scientific">Seonamhaeicola aphaedonensis</name>
    <dbReference type="NCBI Taxonomy" id="1461338"/>
    <lineage>
        <taxon>Bacteria</taxon>
        <taxon>Pseudomonadati</taxon>
        <taxon>Bacteroidota</taxon>
        <taxon>Flavobacteriia</taxon>
        <taxon>Flavobacteriales</taxon>
        <taxon>Flavobacteriaceae</taxon>
    </lineage>
</organism>
<feature type="transmembrane region" description="Helical" evidence="5">
    <location>
        <begin position="117"/>
        <end position="137"/>
    </location>
</feature>
<reference evidence="6 7" key="1">
    <citation type="submission" date="2018-07" db="EMBL/GenBank/DDBJ databases">
        <title>Genomic Encyclopedia of Type Strains, Phase III (KMG-III): the genomes of soil and plant-associated and newly described type strains.</title>
        <authorList>
            <person name="Whitman W."/>
        </authorList>
    </citation>
    <scope>NUCLEOTIDE SEQUENCE [LARGE SCALE GENOMIC DNA]</scope>
    <source>
        <strain evidence="6 7">CECT 8487</strain>
    </source>
</reference>
<dbReference type="GO" id="GO:0015086">
    <property type="term" value="F:cadmium ion transmembrane transporter activity"/>
    <property type="evidence" value="ECO:0007669"/>
    <property type="project" value="TreeGrafter"/>
</dbReference>
<protein>
    <submittedName>
        <fullName evidence="6">Mn2+/Fe2+ NRAMP family transporter</fullName>
    </submittedName>
</protein>
<dbReference type="GO" id="GO:0005384">
    <property type="term" value="F:manganese ion transmembrane transporter activity"/>
    <property type="evidence" value="ECO:0007669"/>
    <property type="project" value="TreeGrafter"/>
</dbReference>
<keyword evidence="2 5" id="KW-0812">Transmembrane</keyword>
<evidence type="ECO:0000313" key="7">
    <source>
        <dbReference type="Proteomes" id="UP000256629"/>
    </source>
</evidence>
<name>A0A3D9HFT6_9FLAO</name>
<feature type="transmembrane region" description="Helical" evidence="5">
    <location>
        <begin position="348"/>
        <end position="367"/>
    </location>
</feature>
<feature type="transmembrane region" description="Helical" evidence="5">
    <location>
        <begin position="387"/>
        <end position="406"/>
    </location>
</feature>
<dbReference type="GO" id="GO:0034755">
    <property type="term" value="P:iron ion transmembrane transport"/>
    <property type="evidence" value="ECO:0007669"/>
    <property type="project" value="TreeGrafter"/>
</dbReference>
<keyword evidence="4 5" id="KW-0472">Membrane</keyword>
<evidence type="ECO:0000256" key="5">
    <source>
        <dbReference type="SAM" id="Phobius"/>
    </source>
</evidence>
<dbReference type="Gene3D" id="1.20.1740.10">
    <property type="entry name" value="Amino acid/polyamine transporter I"/>
    <property type="match status" value="1"/>
</dbReference>
<dbReference type="AlphaFoldDB" id="A0A3D9HFT6"/>
<dbReference type="PANTHER" id="PTHR11706:SF3">
    <property type="entry name" value="METAL ION TRANSPORT PROTEIN"/>
    <property type="match status" value="1"/>
</dbReference>
<feature type="transmembrane region" description="Helical" evidence="5">
    <location>
        <begin position="187"/>
        <end position="211"/>
    </location>
</feature>
<feature type="transmembrane region" description="Helical" evidence="5">
    <location>
        <begin position="77"/>
        <end position="105"/>
    </location>
</feature>
<dbReference type="Proteomes" id="UP000256629">
    <property type="component" value="Unassembled WGS sequence"/>
</dbReference>
<keyword evidence="7" id="KW-1185">Reference proteome</keyword>
<evidence type="ECO:0000256" key="3">
    <source>
        <dbReference type="ARBA" id="ARBA00022989"/>
    </source>
</evidence>
<sequence>MIAKLKNLGPGLLFAGAAIGVSHLVQSTRAGADFGLGLLWALLLANLFKYPFFQYGPRYAAATGESLLDGYKKMGKGVLAAYFILTFATMFTIQTAVTIVTAGLATSIFGNLGFNPVLAVKIWTVIVLIVCLGLLVIGKYKFLDNLIKLIIILLSISTVSAVAMALYGNNTGISLVQVLPKETTQIAFLIAFMGWMPAPLDISIWHSLWAVEKQKGDKKYQSKTALFDFNIGYIGTIILGIGFVLLGCLVMFGSGETFSNSAGGFSSQLIQMYTTSLGDWAYIIIGIAAFTTMFSTTLTCLDASPRAMDRTLELLFSKDYTHGYLAWILLLVLGTVCIFFFFASEMGLLIEIATILSFITAPFYAIINYKLISGKHTPKQWRPNKKLHILSWSGIIFLIGFSIWYLSTF</sequence>
<comment type="caution">
    <text evidence="6">The sequence shown here is derived from an EMBL/GenBank/DDBJ whole genome shotgun (WGS) entry which is preliminary data.</text>
</comment>
<feature type="transmembrane region" description="Helical" evidence="5">
    <location>
        <begin position="149"/>
        <end position="167"/>
    </location>
</feature>
<evidence type="ECO:0000313" key="6">
    <source>
        <dbReference type="EMBL" id="RED48295.1"/>
    </source>
</evidence>